<evidence type="ECO:0000256" key="2">
    <source>
        <dbReference type="SAM" id="Phobius"/>
    </source>
</evidence>
<keyword evidence="1" id="KW-0378">Hydrolase</keyword>
<dbReference type="Pfam" id="PF04608">
    <property type="entry name" value="PgpA"/>
    <property type="match status" value="1"/>
</dbReference>
<evidence type="ECO:0000256" key="1">
    <source>
        <dbReference type="PIRNR" id="PIRNR006162"/>
    </source>
</evidence>
<accession>A0A4R8FES6</accession>
<dbReference type="GO" id="GO:0006655">
    <property type="term" value="P:phosphatidylglycerol biosynthetic process"/>
    <property type="evidence" value="ECO:0007669"/>
    <property type="project" value="UniProtKB-UniPathway"/>
</dbReference>
<feature type="transmembrane region" description="Helical" evidence="2">
    <location>
        <begin position="80"/>
        <end position="98"/>
    </location>
</feature>
<evidence type="ECO:0000259" key="3">
    <source>
        <dbReference type="Pfam" id="PF04608"/>
    </source>
</evidence>
<dbReference type="GO" id="GO:0046872">
    <property type="term" value="F:metal ion binding"/>
    <property type="evidence" value="ECO:0007669"/>
    <property type="project" value="UniProtKB-KW"/>
</dbReference>
<dbReference type="GO" id="GO:0008962">
    <property type="term" value="F:phosphatidylglycerophosphatase activity"/>
    <property type="evidence" value="ECO:0007669"/>
    <property type="project" value="UniProtKB-EC"/>
</dbReference>
<keyword evidence="1" id="KW-0460">Magnesium</keyword>
<comment type="subcellular location">
    <subcellularLocation>
        <location evidence="1">Cell inner membrane</location>
        <topology evidence="1">Multi-pass membrane protein</topology>
    </subcellularLocation>
</comment>
<evidence type="ECO:0000313" key="5">
    <source>
        <dbReference type="Proteomes" id="UP000295484"/>
    </source>
</evidence>
<keyword evidence="1 2" id="KW-0472">Membrane</keyword>
<keyword evidence="1" id="KW-1003">Cell membrane</keyword>
<dbReference type="PANTHER" id="PTHR36305">
    <property type="entry name" value="PHOSPHATIDYLGLYCEROPHOSPHATASE A"/>
    <property type="match status" value="1"/>
</dbReference>
<dbReference type="AlphaFoldDB" id="A0A4R8FES6"/>
<comment type="caution">
    <text evidence="4">The sequence shown here is derived from an EMBL/GenBank/DDBJ whole genome shotgun (WGS) entry which is preliminary data.</text>
</comment>
<dbReference type="GO" id="GO:0009395">
    <property type="term" value="P:phospholipid catabolic process"/>
    <property type="evidence" value="ECO:0007669"/>
    <property type="project" value="UniProtKB-KW"/>
</dbReference>
<reference evidence="4 5" key="1">
    <citation type="submission" date="2019-03" db="EMBL/GenBank/DDBJ databases">
        <title>Genomic Encyclopedia of Type Strains, Phase IV (KMG-IV): sequencing the most valuable type-strain genomes for metagenomic binning, comparative biology and taxonomic classification.</title>
        <authorList>
            <person name="Goeker M."/>
        </authorList>
    </citation>
    <scope>NUCLEOTIDE SEQUENCE [LARGE SCALE GENOMIC DNA]</scope>
    <source>
        <strain evidence="4 5">JA181</strain>
    </source>
</reference>
<evidence type="ECO:0000313" key="4">
    <source>
        <dbReference type="EMBL" id="TDX23762.1"/>
    </source>
</evidence>
<gene>
    <name evidence="4" type="ORF">EV657_12527</name>
</gene>
<dbReference type="EMBL" id="SOEB01000025">
    <property type="protein sequence ID" value="TDX23762.1"/>
    <property type="molecule type" value="Genomic_DNA"/>
</dbReference>
<dbReference type="SUPFAM" id="SSF101307">
    <property type="entry name" value="YutG-like"/>
    <property type="match status" value="1"/>
</dbReference>
<keyword evidence="1" id="KW-0479">Metal-binding</keyword>
<protein>
    <recommendedName>
        <fullName evidence="1">Phosphatidylglycerophosphatase A</fullName>
        <ecNumber evidence="1">3.1.3.27</ecNumber>
    </recommendedName>
    <alternativeName>
        <fullName evidence="1">Phosphatidylglycerolphosphate phosphatase A</fullName>
    </alternativeName>
</protein>
<keyword evidence="1" id="KW-0443">Lipid metabolism</keyword>
<dbReference type="RefSeq" id="WP_134079148.1">
    <property type="nucleotide sequence ID" value="NZ_SOEB01000025.1"/>
</dbReference>
<dbReference type="UniPathway" id="UPA00084">
    <property type="reaction ID" value="UER00504"/>
</dbReference>
<feature type="transmembrane region" description="Helical" evidence="2">
    <location>
        <begin position="40"/>
        <end position="59"/>
    </location>
</feature>
<keyword evidence="1" id="KW-0442">Lipid degradation</keyword>
<proteinExistence type="predicted"/>
<keyword evidence="1" id="KW-0595">Phospholipid degradation</keyword>
<dbReference type="InterPro" id="IPR036681">
    <property type="entry name" value="PgpA-like_sf"/>
</dbReference>
<organism evidence="4 5">
    <name type="scientific">Rhodovulum visakhapatnamense</name>
    <dbReference type="NCBI Taxonomy" id="364297"/>
    <lineage>
        <taxon>Bacteria</taxon>
        <taxon>Pseudomonadati</taxon>
        <taxon>Pseudomonadota</taxon>
        <taxon>Alphaproteobacteria</taxon>
        <taxon>Rhodobacterales</taxon>
        <taxon>Paracoccaceae</taxon>
        <taxon>Rhodovulum</taxon>
    </lineage>
</organism>
<dbReference type="InterPro" id="IPR026037">
    <property type="entry name" value="PgpA"/>
</dbReference>
<dbReference type="EC" id="3.1.3.27" evidence="1"/>
<comment type="pathway">
    <text evidence="1">Phospholipid metabolism; phosphatidylglycerol biosynthesis; phosphatidylglycerol from CDP-diacylglycerol: step 2/2.</text>
</comment>
<dbReference type="InterPro" id="IPR007686">
    <property type="entry name" value="YutG/PgpA"/>
</dbReference>
<dbReference type="CDD" id="cd06971">
    <property type="entry name" value="PgpA"/>
    <property type="match status" value="1"/>
</dbReference>
<feature type="domain" description="YutG/PgpA" evidence="3">
    <location>
        <begin position="7"/>
        <end position="155"/>
    </location>
</feature>
<feature type="transmembrane region" description="Helical" evidence="2">
    <location>
        <begin position="142"/>
        <end position="163"/>
    </location>
</feature>
<dbReference type="PIRSF" id="PIRSF006162">
    <property type="entry name" value="PgpA"/>
    <property type="match status" value="1"/>
</dbReference>
<dbReference type="PANTHER" id="PTHR36305:SF1">
    <property type="entry name" value="PHOSPHATIDYLGLYCEROPHOSPHATASE A"/>
    <property type="match status" value="1"/>
</dbReference>
<dbReference type="GO" id="GO:0005886">
    <property type="term" value="C:plasma membrane"/>
    <property type="evidence" value="ECO:0007669"/>
    <property type="project" value="UniProtKB-SubCell"/>
</dbReference>
<name>A0A4R8FES6_9RHOB</name>
<sequence>MSLATQIATVFGTGRMRPAPGTWGSLAAMPAFWALDVTGGVFLTAFATLAVIPLGIWAVREAAAGAPDPDRSEYVIDEVAGMWIALLPVSIGAAAAGVDATALYPGWIAAFLGFRLFDIWKPGPIGRADRMKTPIGVMLDDVLAGVATAVLVLALAALSHIFLM</sequence>
<comment type="catalytic activity">
    <reaction evidence="1">
        <text>a 1,2-diacyl-sn-glycero-3-phospho-(1'-sn-glycero-3'-phosphate) + H2O = a 1,2-diacyl-sn-glycero-3-phospho-(1'-sn-glycerol) + phosphate</text>
        <dbReference type="Rhea" id="RHEA:33751"/>
        <dbReference type="ChEBI" id="CHEBI:15377"/>
        <dbReference type="ChEBI" id="CHEBI:43474"/>
        <dbReference type="ChEBI" id="CHEBI:60110"/>
        <dbReference type="ChEBI" id="CHEBI:64716"/>
        <dbReference type="EC" id="3.1.3.27"/>
    </reaction>
</comment>
<keyword evidence="1" id="KW-0997">Cell inner membrane</keyword>
<keyword evidence="1 2" id="KW-0812">Transmembrane</keyword>
<keyword evidence="1" id="KW-1208">Phospholipid metabolism</keyword>
<dbReference type="Proteomes" id="UP000295484">
    <property type="component" value="Unassembled WGS sequence"/>
</dbReference>
<comment type="cofactor">
    <cofactor evidence="1">
        <name>Mg(2+)</name>
        <dbReference type="ChEBI" id="CHEBI:18420"/>
    </cofactor>
</comment>
<keyword evidence="2" id="KW-1133">Transmembrane helix</keyword>
<comment type="function">
    <text evidence="1">Lipid phosphatase which dephosphorylates phosphatidylglycerophosphate (PGP) to phosphatidylglycerol (PG).</text>
</comment>